<evidence type="ECO:0000313" key="3">
    <source>
        <dbReference type="Proteomes" id="UP000012179"/>
    </source>
</evidence>
<dbReference type="InterPro" id="IPR036736">
    <property type="entry name" value="ACP-like_sf"/>
</dbReference>
<dbReference type="KEGG" id="nlc:EBAPG3_014405"/>
<organism evidence="2 3">
    <name type="scientific">Nitrosospira lacus</name>
    <dbReference type="NCBI Taxonomy" id="1288494"/>
    <lineage>
        <taxon>Bacteria</taxon>
        <taxon>Pseudomonadati</taxon>
        <taxon>Pseudomonadota</taxon>
        <taxon>Betaproteobacteria</taxon>
        <taxon>Nitrosomonadales</taxon>
        <taxon>Nitrosomonadaceae</taxon>
        <taxon>Nitrosospira</taxon>
    </lineage>
</organism>
<keyword evidence="3" id="KW-1185">Reference proteome</keyword>
<dbReference type="InterPro" id="IPR009081">
    <property type="entry name" value="PP-bd_ACP"/>
</dbReference>
<dbReference type="SUPFAM" id="SSF47336">
    <property type="entry name" value="ACP-like"/>
    <property type="match status" value="1"/>
</dbReference>
<dbReference type="Pfam" id="PF00550">
    <property type="entry name" value="PP-binding"/>
    <property type="match status" value="1"/>
</dbReference>
<protein>
    <submittedName>
        <fullName evidence="2">Phosphopantetheine-binding protein</fullName>
    </submittedName>
</protein>
<dbReference type="OrthoDB" id="9810922at2"/>
<evidence type="ECO:0000313" key="2">
    <source>
        <dbReference type="EMBL" id="ARO88864.1"/>
    </source>
</evidence>
<reference evidence="2 3" key="1">
    <citation type="journal article" date="2015" name="Int. J. Syst. Evol. Microbiol.">
        <title>Nitrosospira lacus sp. nov., a psychrotolerant, ammonia-oxidizing bacterium from sandy lake sediment.</title>
        <authorList>
            <person name="Urakawa H."/>
            <person name="Garcia J.C."/>
            <person name="Nielsen J.L."/>
            <person name="Le V.Q."/>
            <person name="Kozlowski J.A."/>
            <person name="Stein L.Y."/>
            <person name="Lim C.K."/>
            <person name="Pommerening-Roser A."/>
            <person name="Martens-Habbena W."/>
            <person name="Stahl D.A."/>
            <person name="Klotz M.G."/>
        </authorList>
    </citation>
    <scope>NUCLEOTIDE SEQUENCE [LARGE SCALE GENOMIC DNA]</scope>
    <source>
        <strain evidence="2 3">APG3</strain>
    </source>
</reference>
<dbReference type="RefSeq" id="WP_004174396.1">
    <property type="nucleotide sequence ID" value="NZ_CP021106.3"/>
</dbReference>
<dbReference type="Gene3D" id="1.10.1200.10">
    <property type="entry name" value="ACP-like"/>
    <property type="match status" value="1"/>
</dbReference>
<sequence length="86" mass="9758">MTARTHEEIRAVIFDVLGAIAPEVEPATIAPDRPLREQIDIDSFDFLNVIIRLHEILGVDIPEKDYVELLTLNSAVDYLARRCARN</sequence>
<evidence type="ECO:0000259" key="1">
    <source>
        <dbReference type="PROSITE" id="PS50075"/>
    </source>
</evidence>
<dbReference type="eggNOG" id="COG0236">
    <property type="taxonomic scope" value="Bacteria"/>
</dbReference>
<proteinExistence type="predicted"/>
<gene>
    <name evidence="2" type="ORF">EBAPG3_014405</name>
</gene>
<dbReference type="Proteomes" id="UP000012179">
    <property type="component" value="Chromosome"/>
</dbReference>
<feature type="domain" description="Carrier" evidence="1">
    <location>
        <begin position="3"/>
        <end position="83"/>
    </location>
</feature>
<dbReference type="PROSITE" id="PS50075">
    <property type="entry name" value="CARRIER"/>
    <property type="match status" value="1"/>
</dbReference>
<dbReference type="EMBL" id="CP021106">
    <property type="protein sequence ID" value="ARO88864.1"/>
    <property type="molecule type" value="Genomic_DNA"/>
</dbReference>
<accession>A0A1W6SSS9</accession>
<name>A0A1W6SSS9_9PROT</name>
<dbReference type="AlphaFoldDB" id="A0A1W6SSS9"/>